<name>A0ABS1TT29_9BACI</name>
<reference evidence="6 7" key="1">
    <citation type="submission" date="2021-01" db="EMBL/GenBank/DDBJ databases">
        <title>Genome public.</title>
        <authorList>
            <person name="Liu C."/>
            <person name="Sun Q."/>
        </authorList>
    </citation>
    <scope>NUCLEOTIDE SEQUENCE [LARGE SCALE GENOMIC DNA]</scope>
    <source>
        <strain evidence="6 7">YIM B02564</strain>
    </source>
</reference>
<organism evidence="6 7">
    <name type="scientific">Neobacillus paridis</name>
    <dbReference type="NCBI Taxonomy" id="2803862"/>
    <lineage>
        <taxon>Bacteria</taxon>
        <taxon>Bacillati</taxon>
        <taxon>Bacillota</taxon>
        <taxon>Bacilli</taxon>
        <taxon>Bacillales</taxon>
        <taxon>Bacillaceae</taxon>
        <taxon>Neobacillus</taxon>
    </lineage>
</organism>
<dbReference type="Pfam" id="PF01614">
    <property type="entry name" value="IclR_C"/>
    <property type="match status" value="1"/>
</dbReference>
<dbReference type="PANTHER" id="PTHR30136:SF24">
    <property type="entry name" value="HTH-TYPE TRANSCRIPTIONAL REPRESSOR ALLR"/>
    <property type="match status" value="1"/>
</dbReference>
<keyword evidence="2" id="KW-0238">DNA-binding</keyword>
<dbReference type="PANTHER" id="PTHR30136">
    <property type="entry name" value="HELIX-TURN-HELIX TRANSCRIPTIONAL REGULATOR, ICLR FAMILY"/>
    <property type="match status" value="1"/>
</dbReference>
<proteinExistence type="predicted"/>
<evidence type="ECO:0000256" key="2">
    <source>
        <dbReference type="ARBA" id="ARBA00023125"/>
    </source>
</evidence>
<comment type="caution">
    <text evidence="6">The sequence shown here is derived from an EMBL/GenBank/DDBJ whole genome shotgun (WGS) entry which is preliminary data.</text>
</comment>
<dbReference type="Gene3D" id="3.30.450.40">
    <property type="match status" value="1"/>
</dbReference>
<dbReference type="Proteomes" id="UP000623967">
    <property type="component" value="Unassembled WGS sequence"/>
</dbReference>
<protein>
    <submittedName>
        <fullName evidence="6">IclR family transcriptional regulator</fullName>
    </submittedName>
</protein>
<feature type="domain" description="IclR-ED" evidence="5">
    <location>
        <begin position="67"/>
        <end position="250"/>
    </location>
</feature>
<dbReference type="Pfam" id="PF09339">
    <property type="entry name" value="HTH_IclR"/>
    <property type="match status" value="1"/>
</dbReference>
<dbReference type="InterPro" id="IPR014757">
    <property type="entry name" value="Tscrpt_reg_IclR_C"/>
</dbReference>
<dbReference type="InterPro" id="IPR036390">
    <property type="entry name" value="WH_DNA-bd_sf"/>
</dbReference>
<dbReference type="SUPFAM" id="SSF46785">
    <property type="entry name" value="Winged helix' DNA-binding domain"/>
    <property type="match status" value="1"/>
</dbReference>
<dbReference type="InterPro" id="IPR029016">
    <property type="entry name" value="GAF-like_dom_sf"/>
</dbReference>
<keyword evidence="7" id="KW-1185">Reference proteome</keyword>
<evidence type="ECO:0000259" key="5">
    <source>
        <dbReference type="PROSITE" id="PS51078"/>
    </source>
</evidence>
<keyword evidence="1" id="KW-0805">Transcription regulation</keyword>
<dbReference type="InterPro" id="IPR050707">
    <property type="entry name" value="HTH_MetabolicPath_Reg"/>
</dbReference>
<dbReference type="Gene3D" id="1.10.10.10">
    <property type="entry name" value="Winged helix-like DNA-binding domain superfamily/Winged helix DNA-binding domain"/>
    <property type="match status" value="1"/>
</dbReference>
<evidence type="ECO:0000313" key="7">
    <source>
        <dbReference type="Proteomes" id="UP000623967"/>
    </source>
</evidence>
<dbReference type="InterPro" id="IPR036388">
    <property type="entry name" value="WH-like_DNA-bd_sf"/>
</dbReference>
<dbReference type="PROSITE" id="PS51078">
    <property type="entry name" value="ICLR_ED"/>
    <property type="match status" value="1"/>
</dbReference>
<keyword evidence="3" id="KW-0804">Transcription</keyword>
<evidence type="ECO:0000313" key="6">
    <source>
        <dbReference type="EMBL" id="MBL4953055.1"/>
    </source>
</evidence>
<evidence type="ECO:0000256" key="1">
    <source>
        <dbReference type="ARBA" id="ARBA00023015"/>
    </source>
</evidence>
<evidence type="ECO:0000256" key="3">
    <source>
        <dbReference type="ARBA" id="ARBA00023163"/>
    </source>
</evidence>
<accession>A0ABS1TT29</accession>
<sequence>MSELLNKAFTLLSLLKPREGKKEWGAAELARLAGFNPATTHRILQDLQQYGFVSQNQENKKFFLGPFLIELGFHAQSLYSIKDVARPFMEEIQNKTGESVYLNILVHSYEAMLIDSVDSDHQLRVYEPIGLRLPLHIAATRRAILAFMEPGEQEAYLSHFKIELRTPKTIHSKEALVEELSLIRERGYAVSFGETTLGTAGVAVPILGPRGVEGSLGIATPEVRLNDEKIAEYAELLKCKAKSIGALIGGS</sequence>
<dbReference type="SUPFAM" id="SSF55781">
    <property type="entry name" value="GAF domain-like"/>
    <property type="match status" value="1"/>
</dbReference>
<dbReference type="EMBL" id="JAESWB010000168">
    <property type="protein sequence ID" value="MBL4953055.1"/>
    <property type="molecule type" value="Genomic_DNA"/>
</dbReference>
<evidence type="ECO:0000259" key="4">
    <source>
        <dbReference type="PROSITE" id="PS51077"/>
    </source>
</evidence>
<gene>
    <name evidence="6" type="ORF">JK635_12630</name>
</gene>
<dbReference type="SMART" id="SM00346">
    <property type="entry name" value="HTH_ICLR"/>
    <property type="match status" value="1"/>
</dbReference>
<dbReference type="InterPro" id="IPR005471">
    <property type="entry name" value="Tscrpt_reg_IclR_N"/>
</dbReference>
<dbReference type="PROSITE" id="PS51077">
    <property type="entry name" value="HTH_ICLR"/>
    <property type="match status" value="1"/>
</dbReference>
<dbReference type="RefSeq" id="WP_202654271.1">
    <property type="nucleotide sequence ID" value="NZ_JAESWB010000168.1"/>
</dbReference>
<feature type="domain" description="HTH iclR-type" evidence="4">
    <location>
        <begin position="2"/>
        <end position="66"/>
    </location>
</feature>